<organism evidence="2 3">
    <name type="scientific">Actinomadura rubrisoli</name>
    <dbReference type="NCBI Taxonomy" id="2530368"/>
    <lineage>
        <taxon>Bacteria</taxon>
        <taxon>Bacillati</taxon>
        <taxon>Actinomycetota</taxon>
        <taxon>Actinomycetes</taxon>
        <taxon>Streptosporangiales</taxon>
        <taxon>Thermomonosporaceae</taxon>
        <taxon>Actinomadura</taxon>
    </lineage>
</organism>
<dbReference type="NCBIfam" id="TIGR03930">
    <property type="entry name" value="WXG100_ESAT6"/>
    <property type="match status" value="1"/>
</dbReference>
<dbReference type="AlphaFoldDB" id="A0A4R5CA70"/>
<dbReference type="Proteomes" id="UP000294513">
    <property type="component" value="Unassembled WGS sequence"/>
</dbReference>
<keyword evidence="1" id="KW-0175">Coiled coil</keyword>
<evidence type="ECO:0000313" key="2">
    <source>
        <dbReference type="EMBL" id="TDD96811.1"/>
    </source>
</evidence>
<gene>
    <name evidence="2" type="ORF">E1298_02190</name>
</gene>
<name>A0A4R5CA70_9ACTN</name>
<dbReference type="Gene3D" id="1.10.287.1060">
    <property type="entry name" value="ESAT-6-like"/>
    <property type="match status" value="1"/>
</dbReference>
<dbReference type="SUPFAM" id="SSF140453">
    <property type="entry name" value="EsxAB dimer-like"/>
    <property type="match status" value="1"/>
</dbReference>
<dbReference type="InterPro" id="IPR010310">
    <property type="entry name" value="T7SS_ESAT-6-like"/>
</dbReference>
<evidence type="ECO:0000256" key="1">
    <source>
        <dbReference type="SAM" id="Coils"/>
    </source>
</evidence>
<dbReference type="InterPro" id="IPR036689">
    <property type="entry name" value="ESAT-6-like_sf"/>
</dbReference>
<dbReference type="OrthoDB" id="3481365at2"/>
<reference evidence="2 3" key="1">
    <citation type="submission" date="2019-03" db="EMBL/GenBank/DDBJ databases">
        <title>Draft genome sequences of novel Actinobacteria.</title>
        <authorList>
            <person name="Sahin N."/>
            <person name="Ay H."/>
            <person name="Saygin H."/>
        </authorList>
    </citation>
    <scope>NUCLEOTIDE SEQUENCE [LARGE SCALE GENOMIC DNA]</scope>
    <source>
        <strain evidence="2 3">H3C3</strain>
    </source>
</reference>
<dbReference type="EMBL" id="SMKU01000004">
    <property type="protein sequence ID" value="TDD96811.1"/>
    <property type="molecule type" value="Genomic_DNA"/>
</dbReference>
<evidence type="ECO:0000313" key="3">
    <source>
        <dbReference type="Proteomes" id="UP000294513"/>
    </source>
</evidence>
<dbReference type="Pfam" id="PF06013">
    <property type="entry name" value="WXG100"/>
    <property type="match status" value="1"/>
</dbReference>
<accession>A0A4R5CA70</accession>
<sequence>MVSLVGCVVDGYGVPVVEIRAEFAAFSEAERAFREALRQFESILNALEKELDRTLAQWDGDAKQAYAVAHARWDKAARDLHAELARLHKGIGRAHRNFRSASDTNVRMWSA</sequence>
<protein>
    <submittedName>
        <fullName evidence="2">WXG100 family type VII secretion target</fullName>
    </submittedName>
</protein>
<feature type="coiled-coil region" evidence="1">
    <location>
        <begin position="30"/>
        <end position="57"/>
    </location>
</feature>
<keyword evidence="3" id="KW-1185">Reference proteome</keyword>
<proteinExistence type="predicted"/>
<comment type="caution">
    <text evidence="2">The sequence shown here is derived from an EMBL/GenBank/DDBJ whole genome shotgun (WGS) entry which is preliminary data.</text>
</comment>